<feature type="transmembrane region" description="Helical" evidence="1">
    <location>
        <begin position="54"/>
        <end position="78"/>
    </location>
</feature>
<dbReference type="KEGG" id="sapi:SAPIS_v1c01890"/>
<evidence type="ECO:0000313" key="2">
    <source>
        <dbReference type="EMBL" id="AHB36035.1"/>
    </source>
</evidence>
<dbReference type="AlphaFoldDB" id="V5RJT6"/>
<evidence type="ECO:0000313" key="3">
    <source>
        <dbReference type="Proteomes" id="UP000018550"/>
    </source>
</evidence>
<evidence type="ECO:0000256" key="1">
    <source>
        <dbReference type="SAM" id="Phobius"/>
    </source>
</evidence>
<dbReference type="HOGENOM" id="CLU_2572114_0_0_14"/>
<dbReference type="Proteomes" id="UP000018550">
    <property type="component" value="Chromosome"/>
</dbReference>
<protein>
    <recommendedName>
        <fullName evidence="4">Transmembrane protein</fullName>
    </recommendedName>
</protein>
<dbReference type="EMBL" id="CP006682">
    <property type="protein sequence ID" value="AHB36035.1"/>
    <property type="molecule type" value="Genomic_DNA"/>
</dbReference>
<sequence length="81" mass="9302">MTATQIGLLVGLFAGILGTILTIIYILRVKQKNKHKAKSFDSDNHKKGSVYSFFYKWLIVFFLFTSIVVTLFCIFMLVSYI</sequence>
<organism evidence="2 3">
    <name type="scientific">Spiroplasma apis B31</name>
    <dbReference type="NCBI Taxonomy" id="1276258"/>
    <lineage>
        <taxon>Bacteria</taxon>
        <taxon>Bacillati</taxon>
        <taxon>Mycoplasmatota</taxon>
        <taxon>Mollicutes</taxon>
        <taxon>Entomoplasmatales</taxon>
        <taxon>Spiroplasmataceae</taxon>
        <taxon>Spiroplasma</taxon>
    </lineage>
</organism>
<keyword evidence="1" id="KW-0472">Membrane</keyword>
<accession>V5RJT6</accession>
<feature type="transmembrane region" description="Helical" evidence="1">
    <location>
        <begin position="6"/>
        <end position="27"/>
    </location>
</feature>
<dbReference type="STRING" id="1276258.SAPIS_v1c01890"/>
<evidence type="ECO:0008006" key="4">
    <source>
        <dbReference type="Google" id="ProtNLM"/>
    </source>
</evidence>
<keyword evidence="1" id="KW-0812">Transmembrane</keyword>
<reference evidence="2 3" key="1">
    <citation type="journal article" date="2014" name="Genome Announc.">
        <title>Complete Genome Sequence of Spiroplasma apis B31T (ATCC 33834), a Bacterium Associated with May Disease of Honeybees (Apis mellifera).</title>
        <authorList>
            <person name="Ku C."/>
            <person name="Lo W.S."/>
            <person name="Chen L.L."/>
            <person name="Kuo C.H."/>
        </authorList>
    </citation>
    <scope>NUCLEOTIDE SEQUENCE [LARGE SCALE GENOMIC DNA]</scope>
    <source>
        <strain evidence="2">B31</strain>
    </source>
</reference>
<gene>
    <name evidence="2" type="ORF">SAPIS_v1c01890</name>
</gene>
<name>V5RJT6_SPIAP</name>
<keyword evidence="3" id="KW-1185">Reference proteome</keyword>
<keyword evidence="1" id="KW-1133">Transmembrane helix</keyword>
<proteinExistence type="predicted"/>
<dbReference type="RefSeq" id="WP_023788969.1">
    <property type="nucleotide sequence ID" value="NC_022998.1"/>
</dbReference>